<dbReference type="SUPFAM" id="SSF47413">
    <property type="entry name" value="lambda repressor-like DNA-binding domains"/>
    <property type="match status" value="1"/>
</dbReference>
<dbReference type="AlphaFoldDB" id="A0A087JWF8"/>
<dbReference type="Gene3D" id="1.10.260.40">
    <property type="entry name" value="lambda repressor-like DNA-binding domains"/>
    <property type="match status" value="1"/>
</dbReference>
<dbReference type="Proteomes" id="UP000054370">
    <property type="component" value="Unassembled WGS sequence"/>
</dbReference>
<evidence type="ECO:0000313" key="2">
    <source>
        <dbReference type="EMBL" id="HAS8541511.1"/>
    </source>
</evidence>
<dbReference type="InterPro" id="IPR001387">
    <property type="entry name" value="Cro/C1-type_HTH"/>
</dbReference>
<dbReference type="Proteomes" id="UP000863257">
    <property type="component" value="Unassembled WGS sequence"/>
</dbReference>
<keyword evidence="4" id="KW-1185">Reference proteome</keyword>
<sequence length="269" mass="31265">MQDTTPEYLLAALRQAIKSKGLTYRELSDRLGIPLSTFKRHLYSSNISLDKLLEYCRETDTSLEELQKLAVQLQTNDENYFSHTQDEVFFNFPELYDFYREIRHLRDKDGFRWMKEKHGLDESTTYSYFRALEMLGLIKLSEDHKFSLIGPMYYRFADNSKLNKKYTQTLKDQTTAYKDCVKIGFSRMNLTDDQLKAIGKVIAKEVLKYHSENMAEGNFEVSDFKNVLLIASPHEPLMFSDGIGKLPNDFLNQIKDAIDKSGDKPSLAL</sequence>
<protein>
    <submittedName>
        <fullName evidence="2">XRE family transcriptional regulator</fullName>
    </submittedName>
</protein>
<dbReference type="RefSeq" id="WP_017421085.1">
    <property type="nucleotide sequence ID" value="NZ_CP009984.1"/>
</dbReference>
<dbReference type="CDD" id="cd00093">
    <property type="entry name" value="HTH_XRE"/>
    <property type="match status" value="1"/>
</dbReference>
<proteinExistence type="predicted"/>
<dbReference type="SMART" id="SM00530">
    <property type="entry name" value="HTH_XRE"/>
    <property type="match status" value="1"/>
</dbReference>
<reference evidence="3 4" key="1">
    <citation type="submission" date="2017-12" db="EMBL/GenBank/DDBJ databases">
        <title>FDA dAtabase for Regulatory Grade micrObial Sequences (FDA-ARGOS): Supporting development and validation of Infectious Disease Dx tests.</title>
        <authorList>
            <person name="Hoffmann M."/>
            <person name="Allard M."/>
            <person name="Evans P."/>
            <person name="Brown E."/>
            <person name="Tallon L.J."/>
            <person name="Sadzewicz L."/>
            <person name="Sengamalay N."/>
            <person name="Ott S."/>
            <person name="Godinez A."/>
            <person name="Nagaraj S."/>
            <person name="Vavikolanu K."/>
            <person name="Aluvathingal J."/>
            <person name="Nadendla S."/>
            <person name="Hobson J."/>
            <person name="Sichtig H."/>
        </authorList>
    </citation>
    <scope>NUCLEOTIDE SEQUENCE [LARGE SCALE GENOMIC DNA]</scope>
    <source>
        <strain evidence="4">ATCC 29307</strain>
        <strain evidence="3">FDAARGOS_118</strain>
    </source>
</reference>
<dbReference type="Pfam" id="PF13443">
    <property type="entry name" value="HTH_26"/>
    <property type="match status" value="1"/>
</dbReference>
<reference evidence="2" key="3">
    <citation type="submission" date="2019-01" db="EMBL/GenBank/DDBJ databases">
        <authorList>
            <consortium name="NCBI Pathogen Detection Project"/>
        </authorList>
    </citation>
    <scope>NUCLEOTIDE SEQUENCE</scope>
    <source>
        <strain evidence="2">BCW_3452</strain>
    </source>
</reference>
<dbReference type="GO" id="GO:0003677">
    <property type="term" value="F:DNA binding"/>
    <property type="evidence" value="ECO:0007669"/>
    <property type="project" value="InterPro"/>
</dbReference>
<dbReference type="EMBL" id="LOSH02000004">
    <property type="protein sequence ID" value="PNM67445.1"/>
    <property type="molecule type" value="Genomic_DNA"/>
</dbReference>
<dbReference type="InterPro" id="IPR010982">
    <property type="entry name" value="Lambda_DNA-bd_dom_sf"/>
</dbReference>
<dbReference type="GeneID" id="93896551"/>
<comment type="caution">
    <text evidence="2">The sequence shown here is derived from an EMBL/GenBank/DDBJ whole genome shotgun (WGS) entry which is preliminary data.</text>
</comment>
<evidence type="ECO:0000313" key="3">
    <source>
        <dbReference type="EMBL" id="PNM67445.1"/>
    </source>
</evidence>
<dbReference type="PROSITE" id="PS50943">
    <property type="entry name" value="HTH_CROC1"/>
    <property type="match status" value="1"/>
</dbReference>
<evidence type="ECO:0000259" key="1">
    <source>
        <dbReference type="PROSITE" id="PS50943"/>
    </source>
</evidence>
<feature type="domain" description="HTH cro/C1-type" evidence="1">
    <location>
        <begin position="13"/>
        <end position="66"/>
    </location>
</feature>
<evidence type="ECO:0000313" key="4">
    <source>
        <dbReference type="Proteomes" id="UP000054370"/>
    </source>
</evidence>
<dbReference type="OrthoDB" id="5811736at2"/>
<accession>A0A087JWF8</accession>
<name>A0A087JWF8_VIBVL</name>
<gene>
    <name evidence="3" type="ORF">AL548_014410</name>
    <name evidence="2" type="ORF">I7730_17135</name>
</gene>
<organism evidence="2">
    <name type="scientific">Vibrio vulnificus</name>
    <dbReference type="NCBI Taxonomy" id="672"/>
    <lineage>
        <taxon>Bacteria</taxon>
        <taxon>Pseudomonadati</taxon>
        <taxon>Pseudomonadota</taxon>
        <taxon>Gammaproteobacteria</taxon>
        <taxon>Vibrionales</taxon>
        <taxon>Vibrionaceae</taxon>
        <taxon>Vibrio</taxon>
    </lineage>
</organism>
<reference evidence="2" key="2">
    <citation type="journal article" date="2018" name="Genome Biol.">
        <title>SKESA: strategic k-mer extension for scrupulous assemblies.</title>
        <authorList>
            <person name="Souvorov A."/>
            <person name="Agarwala R."/>
            <person name="Lipman D.J."/>
        </authorList>
    </citation>
    <scope>NUCLEOTIDE SEQUENCE</scope>
    <source>
        <strain evidence="2">BCW_3452</strain>
    </source>
</reference>
<dbReference type="EMBL" id="DACRBY010000022">
    <property type="protein sequence ID" value="HAS8541511.1"/>
    <property type="molecule type" value="Genomic_DNA"/>
</dbReference>